<proteinExistence type="predicted"/>
<protein>
    <submittedName>
        <fullName evidence="1">Uncharacterized protein</fullName>
    </submittedName>
</protein>
<name>A0A9W8X6Z5_9PLEO</name>
<organism evidence="1 2">
    <name type="scientific">Didymella glomerata</name>
    <dbReference type="NCBI Taxonomy" id="749621"/>
    <lineage>
        <taxon>Eukaryota</taxon>
        <taxon>Fungi</taxon>
        <taxon>Dikarya</taxon>
        <taxon>Ascomycota</taxon>
        <taxon>Pezizomycotina</taxon>
        <taxon>Dothideomycetes</taxon>
        <taxon>Pleosporomycetidae</taxon>
        <taxon>Pleosporales</taxon>
        <taxon>Pleosporineae</taxon>
        <taxon>Didymellaceae</taxon>
        <taxon>Didymella</taxon>
    </lineage>
</organism>
<dbReference type="OrthoDB" id="4670414at2759"/>
<reference evidence="1" key="1">
    <citation type="submission" date="2022-10" db="EMBL/GenBank/DDBJ databases">
        <title>Tapping the CABI collections for fungal endophytes: first genome assemblies for Collariella, Neodidymelliopsis, Ascochyta clinopodiicola, Didymella pomorum, Didymosphaeria variabile, Neocosmospora piperis and Neocucurbitaria cava.</title>
        <authorList>
            <person name="Hill R."/>
        </authorList>
    </citation>
    <scope>NUCLEOTIDE SEQUENCE</scope>
    <source>
        <strain evidence="1">IMI 360193</strain>
    </source>
</reference>
<evidence type="ECO:0000313" key="2">
    <source>
        <dbReference type="Proteomes" id="UP001140562"/>
    </source>
</evidence>
<evidence type="ECO:0000313" key="1">
    <source>
        <dbReference type="EMBL" id="KAJ4341866.1"/>
    </source>
</evidence>
<gene>
    <name evidence="1" type="ORF">N0V87_001531</name>
</gene>
<accession>A0A9W8X6Z5</accession>
<comment type="caution">
    <text evidence="1">The sequence shown here is derived from an EMBL/GenBank/DDBJ whole genome shotgun (WGS) entry which is preliminary data.</text>
</comment>
<dbReference type="EMBL" id="JAPEUV010000009">
    <property type="protein sequence ID" value="KAJ4341866.1"/>
    <property type="molecule type" value="Genomic_DNA"/>
</dbReference>
<keyword evidence="2" id="KW-1185">Reference proteome</keyword>
<sequence>MDGFQKRTYLPYLRGVVPQALRLGSLYLNPLEPKDGLKRNKFEYMREVKDQTEYERAVNTWTEGWVEEDDSFFIEFEAVRAKSLGFGFSNLISFEGGKNDTTLVSIQGPSSRRVQISDPEQALEDVMTQSGIDKWICEHASIEHKSLYGGKGWKAPKIWMVTGLQYVTDGTMHSKTSASRKAGGLVSADASLAVNTPPETLKVNAKANHEKTNGTSVDMKNKGERVWAAQFMPVSIEYGFEPDGVPSASRPKTIAHFELQEVEDLKARGTRDYDEKGDVQPSSPVPNLVGRIVLPKSKKRDLGNDYADDDFVIDDTEYVANVKGTDWETYNRCKVWFRDLEADD</sequence>
<dbReference type="Proteomes" id="UP001140562">
    <property type="component" value="Unassembled WGS sequence"/>
</dbReference>
<dbReference type="AlphaFoldDB" id="A0A9W8X6Z5"/>